<dbReference type="EMBL" id="JAUHHV010000007">
    <property type="protein sequence ID" value="KAK1417715.1"/>
    <property type="molecule type" value="Genomic_DNA"/>
</dbReference>
<sequence length="735" mass="84543">MSCSDHQSPSTRSLSEVSEDELIRLSLDLVAAARQNIGFLRDVADSHWLHHTPVLVESLRRYHELWMPMMADLMAELGGKPPMIVPPLDVEWVWFCHTLNPVVYKQYCDSRFSKLIGKPTIFNEENKDYALERCKERWISKYPSESFENEANSDDLHTSNILEMDYLLGEISKQRCLLTKFSKPYMLELVYLIAAKNRYKGFLFILQRFADSSNSFVPTLDVLLMWITHKSYPTAYAIDAKEMEDSMNKVIESAESVTEEDLAEMKKLWERVFDQPYEKAGCPAIDDVKPLIHWEVTDTDVNVKYRPLLPRFLLEVNMLVRQTPTTKTLQMDVSKEFLRFQFLRCHRDFKINNPTSAIPADSWRKVVDLYCEFGTKGMVVELRRKGGVCINGSKLIESKTFMWNELLRAPSITLDGVIGRRFRVFVSITPPAQAPYLLKSVPDRVTDDSGAMVSEVILKMNQYRPQDGRWLSRTVLDHAGRECFVIRMRIAGGVWRRGSNKPTVVKREDRCIEIREGSWSYIAGSIGKAPEKVIATATPNTPSNEHRAAWSFSTGHELFISTDMQFNLKTSTCNDSHIQLLTGRHFQYRNDENIQNNNDDVVEEGFVTIVRYSEENITGRATGLINWKLSAVEFMPEEDAAFVLLLSMTILRSVTEMKKEDIGSLLIRRRLKEANHGDRDWGSVFVCESGLKSVYVKPWYWNAKEVMAREGVEYGIKSYSVEECGDELYKQALFG</sequence>
<accession>A0AAD8KDQ4</accession>
<feature type="domain" description="GRPD C-terminal" evidence="1">
    <location>
        <begin position="475"/>
        <end position="634"/>
    </location>
</feature>
<evidence type="ECO:0000313" key="2">
    <source>
        <dbReference type="EMBL" id="KAK1417715.1"/>
    </source>
</evidence>
<dbReference type="Proteomes" id="UP001229421">
    <property type="component" value="Unassembled WGS sequence"/>
</dbReference>
<dbReference type="AlphaFoldDB" id="A0AAD8KDQ4"/>
<dbReference type="InterPro" id="IPR009836">
    <property type="entry name" value="GRDP-like"/>
</dbReference>
<dbReference type="PANTHER" id="PTHR34365">
    <property type="entry name" value="ENOLASE (DUF1399)"/>
    <property type="match status" value="1"/>
</dbReference>
<proteinExistence type="predicted"/>
<comment type="caution">
    <text evidence="2">The sequence shown here is derived from an EMBL/GenBank/DDBJ whole genome shotgun (WGS) entry which is preliminary data.</text>
</comment>
<reference evidence="2" key="1">
    <citation type="journal article" date="2023" name="bioRxiv">
        <title>Improved chromosome-level genome assembly for marigold (Tagetes erecta).</title>
        <authorList>
            <person name="Jiang F."/>
            <person name="Yuan L."/>
            <person name="Wang S."/>
            <person name="Wang H."/>
            <person name="Xu D."/>
            <person name="Wang A."/>
            <person name="Fan W."/>
        </authorList>
    </citation>
    <scope>NUCLEOTIDE SEQUENCE</scope>
    <source>
        <strain evidence="2">WSJ</strain>
        <tissue evidence="2">Leaf</tissue>
    </source>
</reference>
<evidence type="ECO:0000313" key="3">
    <source>
        <dbReference type="Proteomes" id="UP001229421"/>
    </source>
</evidence>
<dbReference type="Pfam" id="PF25335">
    <property type="entry name" value="GRDP_C"/>
    <property type="match status" value="1"/>
</dbReference>
<dbReference type="InterPro" id="IPR057518">
    <property type="entry name" value="GRDP_C"/>
</dbReference>
<protein>
    <recommendedName>
        <fullName evidence="1">GRPD C-terminal domain-containing protein</fullName>
    </recommendedName>
</protein>
<organism evidence="2 3">
    <name type="scientific">Tagetes erecta</name>
    <name type="common">African marigold</name>
    <dbReference type="NCBI Taxonomy" id="13708"/>
    <lineage>
        <taxon>Eukaryota</taxon>
        <taxon>Viridiplantae</taxon>
        <taxon>Streptophyta</taxon>
        <taxon>Embryophyta</taxon>
        <taxon>Tracheophyta</taxon>
        <taxon>Spermatophyta</taxon>
        <taxon>Magnoliopsida</taxon>
        <taxon>eudicotyledons</taxon>
        <taxon>Gunneridae</taxon>
        <taxon>Pentapetalae</taxon>
        <taxon>asterids</taxon>
        <taxon>campanulids</taxon>
        <taxon>Asterales</taxon>
        <taxon>Asteraceae</taxon>
        <taxon>Asteroideae</taxon>
        <taxon>Heliantheae alliance</taxon>
        <taxon>Tageteae</taxon>
        <taxon>Tagetes</taxon>
    </lineage>
</organism>
<name>A0AAD8KDQ4_TARER</name>
<gene>
    <name evidence="2" type="ORF">QVD17_26849</name>
</gene>
<keyword evidence="3" id="KW-1185">Reference proteome</keyword>
<evidence type="ECO:0000259" key="1">
    <source>
        <dbReference type="Pfam" id="PF25335"/>
    </source>
</evidence>
<dbReference type="Pfam" id="PF07173">
    <property type="entry name" value="GRDP-like"/>
    <property type="match status" value="1"/>
</dbReference>
<dbReference type="PANTHER" id="PTHR34365:SF2">
    <property type="entry name" value="ENOLASE (DUF1399)"/>
    <property type="match status" value="1"/>
</dbReference>